<evidence type="ECO:0008006" key="4">
    <source>
        <dbReference type="Google" id="ProtNLM"/>
    </source>
</evidence>
<dbReference type="Gramene" id="C.cajan_16198.t">
    <property type="protein sequence ID" value="C.cajan_16198.t.cds1"/>
    <property type="gene ID" value="C.cajan_16198"/>
</dbReference>
<dbReference type="PANTHER" id="PTHR33067">
    <property type="entry name" value="RNA-DIRECTED DNA POLYMERASE-RELATED"/>
    <property type="match status" value="1"/>
</dbReference>
<reference evidence="2 3" key="1">
    <citation type="journal article" date="2012" name="Nat. Biotechnol.">
        <title>Draft genome sequence of pigeonpea (Cajanus cajan), an orphan legume crop of resource-poor farmers.</title>
        <authorList>
            <person name="Varshney R.K."/>
            <person name="Chen W."/>
            <person name="Li Y."/>
            <person name="Bharti A.K."/>
            <person name="Saxena R.K."/>
            <person name="Schlueter J.A."/>
            <person name="Donoghue M.T."/>
            <person name="Azam S."/>
            <person name="Fan G."/>
            <person name="Whaley A.M."/>
            <person name="Farmer A.D."/>
            <person name="Sheridan J."/>
            <person name="Iwata A."/>
            <person name="Tuteja R."/>
            <person name="Penmetsa R.V."/>
            <person name="Wu W."/>
            <person name="Upadhyaya H.D."/>
            <person name="Yang S.P."/>
            <person name="Shah T."/>
            <person name="Saxena K.B."/>
            <person name="Michael T."/>
            <person name="McCombie W.R."/>
            <person name="Yang B."/>
            <person name="Zhang G."/>
            <person name="Yang H."/>
            <person name="Wang J."/>
            <person name="Spillane C."/>
            <person name="Cook D.R."/>
            <person name="May G.D."/>
            <person name="Xu X."/>
            <person name="Jackson S.A."/>
        </authorList>
    </citation>
    <scope>NUCLEOTIDE SEQUENCE [LARGE SCALE GENOMIC DNA]</scope>
    <source>
        <strain evidence="3">cv. Asha</strain>
    </source>
</reference>
<dbReference type="Gene3D" id="2.40.70.10">
    <property type="entry name" value="Acid Proteases"/>
    <property type="match status" value="1"/>
</dbReference>
<feature type="compositionally biased region" description="Low complexity" evidence="1">
    <location>
        <begin position="241"/>
        <end position="256"/>
    </location>
</feature>
<sequence length="276" mass="29742">MGRNGSALLQKKNVSAIIPHDLLPDLPQKCKDPGTFTIPCTIGEEIFTNAMLDLGASINVMPASVFRSLQIGDLIPTGVSIQLANRSIVQPLGVVEDVLVKVEDLLFPADFYILEMEDESSSHATLILGRPFLRTARIKIDVHAGTLSMEFGDNLVQFNIFEAMRHPIENHSVFSLDVIDLLVDDCTDFDDDLLADFSDFTDPSCTCDDDSSMCAICAKISVAISGTTDLATSVDVPPPASETSSPSPSLPSSLSVPSIVQKPSVELKPLPAHLKF</sequence>
<gene>
    <name evidence="2" type="ORF">KK1_016674</name>
</gene>
<evidence type="ECO:0000256" key="1">
    <source>
        <dbReference type="SAM" id="MobiDB-lite"/>
    </source>
</evidence>
<dbReference type="AlphaFoldDB" id="A0A151T514"/>
<name>A0A151T514_CAJCA</name>
<evidence type="ECO:0000313" key="3">
    <source>
        <dbReference type="Proteomes" id="UP000075243"/>
    </source>
</evidence>
<proteinExistence type="predicted"/>
<dbReference type="EMBL" id="CM003610">
    <property type="protein sequence ID" value="KYP62149.1"/>
    <property type="molecule type" value="Genomic_DNA"/>
</dbReference>
<accession>A0A151T514</accession>
<dbReference type="InterPro" id="IPR021109">
    <property type="entry name" value="Peptidase_aspartic_dom_sf"/>
</dbReference>
<feature type="region of interest" description="Disordered" evidence="1">
    <location>
        <begin position="233"/>
        <end position="256"/>
    </location>
</feature>
<dbReference type="PANTHER" id="PTHR33067:SF9">
    <property type="entry name" value="RNA-DIRECTED DNA POLYMERASE"/>
    <property type="match status" value="1"/>
</dbReference>
<dbReference type="SUPFAM" id="SSF50630">
    <property type="entry name" value="Acid proteases"/>
    <property type="match status" value="1"/>
</dbReference>
<evidence type="ECO:0000313" key="2">
    <source>
        <dbReference type="EMBL" id="KYP62149.1"/>
    </source>
</evidence>
<dbReference type="Proteomes" id="UP000075243">
    <property type="component" value="Chromosome 8"/>
</dbReference>
<keyword evidence="3" id="KW-1185">Reference proteome</keyword>
<protein>
    <recommendedName>
        <fullName evidence="4">Aspartic peptidase DDI1-type domain-containing protein</fullName>
    </recommendedName>
</protein>
<organism evidence="2 3">
    <name type="scientific">Cajanus cajan</name>
    <name type="common">Pigeon pea</name>
    <name type="synonym">Cajanus indicus</name>
    <dbReference type="NCBI Taxonomy" id="3821"/>
    <lineage>
        <taxon>Eukaryota</taxon>
        <taxon>Viridiplantae</taxon>
        <taxon>Streptophyta</taxon>
        <taxon>Embryophyta</taxon>
        <taxon>Tracheophyta</taxon>
        <taxon>Spermatophyta</taxon>
        <taxon>Magnoliopsida</taxon>
        <taxon>eudicotyledons</taxon>
        <taxon>Gunneridae</taxon>
        <taxon>Pentapetalae</taxon>
        <taxon>rosids</taxon>
        <taxon>fabids</taxon>
        <taxon>Fabales</taxon>
        <taxon>Fabaceae</taxon>
        <taxon>Papilionoideae</taxon>
        <taxon>50 kb inversion clade</taxon>
        <taxon>NPAAA clade</taxon>
        <taxon>indigoferoid/millettioid clade</taxon>
        <taxon>Phaseoleae</taxon>
        <taxon>Cajanus</taxon>
    </lineage>
</organism>
<dbReference type="CDD" id="cd00303">
    <property type="entry name" value="retropepsin_like"/>
    <property type="match status" value="1"/>
</dbReference>